<reference evidence="1 2" key="1">
    <citation type="submission" date="2023-06" db="EMBL/GenBank/DDBJ databases">
        <authorList>
            <person name="Ham H."/>
            <person name="Park D.S."/>
        </authorList>
    </citation>
    <scope>NUCLEOTIDE SEQUENCE [LARGE SCALE GENOMIC DNA]</scope>
    <source>
        <strain evidence="1 2">KACC 17005</strain>
    </source>
</reference>
<evidence type="ECO:0000313" key="1">
    <source>
        <dbReference type="EMBL" id="WIY50194.1"/>
    </source>
</evidence>
<gene>
    <name evidence="1" type="ORF">QRO08_06380</name>
</gene>
<keyword evidence="2" id="KW-1185">Reference proteome</keyword>
<evidence type="ECO:0000313" key="2">
    <source>
        <dbReference type="Proteomes" id="UP001242732"/>
    </source>
</evidence>
<dbReference type="RefSeq" id="WP_041827547.1">
    <property type="nucleotide sequence ID" value="NZ_CP023687.1"/>
</dbReference>
<organism evidence="1 2">
    <name type="scientific">Paracidovorax citrulli</name>
    <name type="common">Acidovorax citrulli</name>
    <dbReference type="NCBI Taxonomy" id="80869"/>
    <lineage>
        <taxon>Bacteria</taxon>
        <taxon>Pseudomonadati</taxon>
        <taxon>Pseudomonadota</taxon>
        <taxon>Betaproteobacteria</taxon>
        <taxon>Burkholderiales</taxon>
        <taxon>Comamonadaceae</taxon>
        <taxon>Paracidovorax</taxon>
    </lineage>
</organism>
<sequence>MQEIYVYRPDYRLSCMARLAVVGLGVPLIWQWPDGDWCWLDQLWRWEWRHKSGGRIEAFL</sequence>
<name>A0ABY9ATE1_PARCI</name>
<protein>
    <submittedName>
        <fullName evidence="1">Uncharacterized protein</fullName>
    </submittedName>
</protein>
<dbReference type="EMBL" id="CP127363">
    <property type="protein sequence ID" value="WIY50194.1"/>
    <property type="molecule type" value="Genomic_DNA"/>
</dbReference>
<dbReference type="Proteomes" id="UP001242732">
    <property type="component" value="Chromosome"/>
</dbReference>
<accession>A0ABY9ATE1</accession>
<proteinExistence type="predicted"/>